<dbReference type="EMBL" id="SFCC01000009">
    <property type="protein sequence ID" value="RZQ62494.1"/>
    <property type="molecule type" value="Genomic_DNA"/>
</dbReference>
<accession>A0A4Q7J8Q3</accession>
<evidence type="ECO:0000313" key="2">
    <source>
        <dbReference type="EMBL" id="RZQ62494.1"/>
    </source>
</evidence>
<evidence type="ECO:0000313" key="3">
    <source>
        <dbReference type="Proteomes" id="UP000292003"/>
    </source>
</evidence>
<dbReference type="InterPro" id="IPR024344">
    <property type="entry name" value="MDMPI_metal-binding"/>
</dbReference>
<sequence length="193" mass="20146">MRDTDYVASAARTLTAVVRGIDPGVLDAATPCSDYDVRGLLNHLLFWGPSLEGAGRKETVPPPAGSDTELDLTGGDWAADLAAQLSRTAKVWSEPAAWQGMTHMGGPTEMPAPLVGGMVAGELVVHGWDLAAATGQQPEWDAELIDYVYAEAAGSAELGRQMGVYGPEVAVAEGAPALHRLLGVTGRDPAWTP</sequence>
<dbReference type="GO" id="GO:0046872">
    <property type="term" value="F:metal ion binding"/>
    <property type="evidence" value="ECO:0007669"/>
    <property type="project" value="InterPro"/>
</dbReference>
<evidence type="ECO:0000259" key="1">
    <source>
        <dbReference type="Pfam" id="PF11716"/>
    </source>
</evidence>
<organism evidence="2 3">
    <name type="scientific">Amycolatopsis suaedae</name>
    <dbReference type="NCBI Taxonomy" id="2510978"/>
    <lineage>
        <taxon>Bacteria</taxon>
        <taxon>Bacillati</taxon>
        <taxon>Actinomycetota</taxon>
        <taxon>Actinomycetes</taxon>
        <taxon>Pseudonocardiales</taxon>
        <taxon>Pseudonocardiaceae</taxon>
        <taxon>Amycolatopsis</taxon>
    </lineage>
</organism>
<protein>
    <submittedName>
        <fullName evidence="2">TIGR03086 family protein</fullName>
    </submittedName>
</protein>
<dbReference type="NCBIfam" id="TIGR03086">
    <property type="entry name" value="TIGR03086 family metal-binding protein"/>
    <property type="match status" value="1"/>
</dbReference>
<dbReference type="NCBIfam" id="TIGR03083">
    <property type="entry name" value="maleylpyruvate isomerase family mycothiol-dependent enzyme"/>
    <property type="match status" value="1"/>
</dbReference>
<keyword evidence="3" id="KW-1185">Reference proteome</keyword>
<comment type="caution">
    <text evidence="2">The sequence shown here is derived from an EMBL/GenBank/DDBJ whole genome shotgun (WGS) entry which is preliminary data.</text>
</comment>
<dbReference type="Pfam" id="PF11716">
    <property type="entry name" value="MDMPI_N"/>
    <property type="match status" value="1"/>
</dbReference>
<proteinExistence type="predicted"/>
<dbReference type="InterPro" id="IPR034660">
    <property type="entry name" value="DinB/YfiT-like"/>
</dbReference>
<dbReference type="Proteomes" id="UP000292003">
    <property type="component" value="Unassembled WGS sequence"/>
</dbReference>
<name>A0A4Q7J8Q3_9PSEU</name>
<dbReference type="InterPro" id="IPR017520">
    <property type="entry name" value="CHP03086"/>
</dbReference>
<dbReference type="RefSeq" id="WP_130476922.1">
    <property type="nucleotide sequence ID" value="NZ_SFCC01000009.1"/>
</dbReference>
<feature type="domain" description="Mycothiol-dependent maleylpyruvate isomerase metal-binding" evidence="1">
    <location>
        <begin position="8"/>
        <end position="131"/>
    </location>
</feature>
<dbReference type="AlphaFoldDB" id="A0A4Q7J8Q3"/>
<dbReference type="OrthoDB" id="5185819at2"/>
<reference evidence="2 3" key="1">
    <citation type="submission" date="2019-02" db="EMBL/GenBank/DDBJ databases">
        <title>Draft genome sequence of Amycolatopsis sp. 8-3EHSu isolated from roots of Suaeda maritima.</title>
        <authorList>
            <person name="Duangmal K."/>
            <person name="Chantavorakit T."/>
        </authorList>
    </citation>
    <scope>NUCLEOTIDE SEQUENCE [LARGE SCALE GENOMIC DNA]</scope>
    <source>
        <strain evidence="2 3">8-3EHSu</strain>
    </source>
</reference>
<dbReference type="Gene3D" id="1.20.120.450">
    <property type="entry name" value="dinb family like domain"/>
    <property type="match status" value="1"/>
</dbReference>
<dbReference type="InterPro" id="IPR017517">
    <property type="entry name" value="Maleyloyr_isom"/>
</dbReference>
<gene>
    <name evidence="2" type="ORF">EWH70_19795</name>
</gene>
<dbReference type="SUPFAM" id="SSF109854">
    <property type="entry name" value="DinB/YfiT-like putative metalloenzymes"/>
    <property type="match status" value="1"/>
</dbReference>